<feature type="domain" description="Sin" evidence="1">
    <location>
        <begin position="1"/>
        <end position="39"/>
    </location>
</feature>
<gene>
    <name evidence="2" type="ORF">RWE15_00920</name>
</gene>
<dbReference type="InterPro" id="IPR010981">
    <property type="entry name" value="SinR/SinI_dimer_dom"/>
</dbReference>
<keyword evidence="3" id="KW-1185">Reference proteome</keyword>
<reference evidence="2 3" key="1">
    <citation type="submission" date="2023-10" db="EMBL/GenBank/DDBJ databases">
        <title>Virgibacillus halophilus 5B73C genome.</title>
        <authorList>
            <person name="Miliotis G."/>
            <person name="Sengupta P."/>
            <person name="Hameed A."/>
            <person name="Chuvochina M."/>
            <person name="Mcdonagh F."/>
            <person name="Simpson A.C."/>
            <person name="Singh N.K."/>
            <person name="Rekha P.D."/>
            <person name="Raman K."/>
            <person name="Hugenholtz P."/>
            <person name="Venkateswaran K."/>
        </authorList>
    </citation>
    <scope>NUCLEOTIDE SEQUENCE [LARGE SCALE GENOMIC DNA]</scope>
    <source>
        <strain evidence="2 3">5B73C</strain>
    </source>
</reference>
<accession>A0ABU5C1T7</accession>
<organism evidence="2 3">
    <name type="scientific">Tigheibacillus halophilus</name>
    <dbReference type="NCBI Taxonomy" id="361280"/>
    <lineage>
        <taxon>Bacteria</taxon>
        <taxon>Bacillati</taxon>
        <taxon>Bacillota</taxon>
        <taxon>Bacilli</taxon>
        <taxon>Bacillales</taxon>
        <taxon>Bacillaceae</taxon>
        <taxon>Tigheibacillus</taxon>
    </lineage>
</organism>
<evidence type="ECO:0000259" key="1">
    <source>
        <dbReference type="PROSITE" id="PS51500"/>
    </source>
</evidence>
<dbReference type="InterPro" id="IPR036281">
    <property type="entry name" value="SinR/SinI_dimer_dom_sf"/>
</dbReference>
<dbReference type="EMBL" id="JAWDIP010000003">
    <property type="protein sequence ID" value="MDY0393248.1"/>
    <property type="molecule type" value="Genomic_DNA"/>
</dbReference>
<dbReference type="Pfam" id="PF08671">
    <property type="entry name" value="SinI"/>
    <property type="match status" value="1"/>
</dbReference>
<dbReference type="SUPFAM" id="SSF47406">
    <property type="entry name" value="SinR repressor dimerisation domain-like"/>
    <property type="match status" value="1"/>
</dbReference>
<evidence type="ECO:0000313" key="2">
    <source>
        <dbReference type="EMBL" id="MDY0393248.1"/>
    </source>
</evidence>
<sequence length="48" mass="5619">MFNRGERQFLDNEWVELITEAKEAGMTADQVKQVLKILQMDTNQQHLA</sequence>
<dbReference type="RefSeq" id="WP_390357810.1">
    <property type="nucleotide sequence ID" value="NZ_JBHUIZ010000017.1"/>
</dbReference>
<dbReference type="PROSITE" id="PS51500">
    <property type="entry name" value="SIN"/>
    <property type="match status" value="1"/>
</dbReference>
<evidence type="ECO:0000313" key="3">
    <source>
        <dbReference type="Proteomes" id="UP001281447"/>
    </source>
</evidence>
<proteinExistence type="predicted"/>
<comment type="caution">
    <text evidence="2">The sequence shown here is derived from an EMBL/GenBank/DDBJ whole genome shotgun (WGS) entry which is preliminary data.</text>
</comment>
<protein>
    <submittedName>
        <fullName evidence="2">Anti-repressor SinI family protein</fullName>
    </submittedName>
</protein>
<dbReference type="Proteomes" id="UP001281447">
    <property type="component" value="Unassembled WGS sequence"/>
</dbReference>
<name>A0ABU5C1T7_9BACI</name>